<dbReference type="InterPro" id="IPR007588">
    <property type="entry name" value="Znf_FLYWCH"/>
</dbReference>
<protein>
    <recommendedName>
        <fullName evidence="8">MULE transposase domain-containing protein</fullName>
    </recommendedName>
</protein>
<reference evidence="6" key="1">
    <citation type="submission" date="2021-02" db="EMBL/GenBank/DDBJ databases">
        <authorList>
            <person name="Nowell W R."/>
        </authorList>
    </citation>
    <scope>NUCLEOTIDE SEQUENCE</scope>
</reference>
<gene>
    <name evidence="6" type="ORF">XAT740_LOCUS37142</name>
</gene>
<dbReference type="GO" id="GO:0008270">
    <property type="term" value="F:zinc ion binding"/>
    <property type="evidence" value="ECO:0007669"/>
    <property type="project" value="UniProtKB-KW"/>
</dbReference>
<keyword evidence="3" id="KW-0862">Zinc</keyword>
<organism evidence="6 7">
    <name type="scientific">Adineta ricciae</name>
    <name type="common">Rotifer</name>
    <dbReference type="NCBI Taxonomy" id="249248"/>
    <lineage>
        <taxon>Eukaryota</taxon>
        <taxon>Metazoa</taxon>
        <taxon>Spiralia</taxon>
        <taxon>Gnathifera</taxon>
        <taxon>Rotifera</taxon>
        <taxon>Eurotatoria</taxon>
        <taxon>Bdelloidea</taxon>
        <taxon>Adinetida</taxon>
        <taxon>Adinetidae</taxon>
        <taxon>Adineta</taxon>
    </lineage>
</organism>
<accession>A0A815PYL7</accession>
<dbReference type="PANTHER" id="PTHR47160:SF8">
    <property type="entry name" value="MULE TRANSPOSASE DOMAIN-CONTAINING PROTEIN"/>
    <property type="match status" value="1"/>
</dbReference>
<keyword evidence="7" id="KW-1185">Reference proteome</keyword>
<proteinExistence type="predicted"/>
<dbReference type="Gene3D" id="2.20.25.240">
    <property type="match status" value="1"/>
</dbReference>
<evidence type="ECO:0000313" key="7">
    <source>
        <dbReference type="Proteomes" id="UP000663828"/>
    </source>
</evidence>
<evidence type="ECO:0000259" key="4">
    <source>
        <dbReference type="Pfam" id="PF04500"/>
    </source>
</evidence>
<evidence type="ECO:0000256" key="3">
    <source>
        <dbReference type="ARBA" id="ARBA00022833"/>
    </source>
</evidence>
<dbReference type="Pfam" id="PF04500">
    <property type="entry name" value="FLYWCH"/>
    <property type="match status" value="1"/>
</dbReference>
<name>A0A815PYL7_ADIRI</name>
<keyword evidence="2" id="KW-0863">Zinc-finger</keyword>
<feature type="domain" description="FLYWCH-type" evidence="4">
    <location>
        <begin position="22"/>
        <end position="79"/>
    </location>
</feature>
<evidence type="ECO:0000256" key="1">
    <source>
        <dbReference type="ARBA" id="ARBA00022723"/>
    </source>
</evidence>
<dbReference type="Proteomes" id="UP000663828">
    <property type="component" value="Unassembled WGS sequence"/>
</dbReference>
<dbReference type="EMBL" id="CAJNOR010003877">
    <property type="protein sequence ID" value="CAF1455758.1"/>
    <property type="molecule type" value="Genomic_DNA"/>
</dbReference>
<dbReference type="AlphaFoldDB" id="A0A815PYL7"/>
<sequence>MPSTENSPSSSMSPSNHPSISFVTSNKGKRLLSFGEYLFKCNKTTLSKQYWVCIEHGCGVFIHTNLNNEFLLITGDHNHVARPDILEMKVLREKMKNRILNESTSITKIYDEEVTKAALAESIAAQFPTVVEYRSNMKSYQKTLSNKQFLLMDFYMKRSKERVIVYATSQQLRLLCSSATIFMDETFGVTPDGFEQVFLIHVQHLGQSLPVAFCLMSNRRASTYVELFQRLKQEAEALDMEFQPKQVVSDFEAALIPAVRQEFPGALHSACLFHFMQSIHRKIISLGLNHDYTKCAETRDQCKQLIALCLMPIQEVESQFKRLRNVASESLDDIFIYFERQWISGRIPLNMWKFHDLNHRTNNISEVN</sequence>
<evidence type="ECO:0000256" key="2">
    <source>
        <dbReference type="ARBA" id="ARBA00022771"/>
    </source>
</evidence>
<comment type="caution">
    <text evidence="6">The sequence shown here is derived from an EMBL/GenBank/DDBJ whole genome shotgun (WGS) entry which is preliminary data.</text>
</comment>
<keyword evidence="1" id="KW-0479">Metal-binding</keyword>
<dbReference type="InterPro" id="IPR018289">
    <property type="entry name" value="MULE_transposase_dom"/>
</dbReference>
<dbReference type="Pfam" id="PF10551">
    <property type="entry name" value="MULE"/>
    <property type="match status" value="1"/>
</dbReference>
<evidence type="ECO:0000313" key="6">
    <source>
        <dbReference type="EMBL" id="CAF1455758.1"/>
    </source>
</evidence>
<feature type="domain" description="MULE transposase" evidence="5">
    <location>
        <begin position="181"/>
        <end position="277"/>
    </location>
</feature>
<evidence type="ECO:0000259" key="5">
    <source>
        <dbReference type="Pfam" id="PF10551"/>
    </source>
</evidence>
<evidence type="ECO:0008006" key="8">
    <source>
        <dbReference type="Google" id="ProtNLM"/>
    </source>
</evidence>
<dbReference type="PANTHER" id="PTHR47160">
    <property type="entry name" value="PUTATIVE-RELATED"/>
    <property type="match status" value="1"/>
</dbReference>